<feature type="region of interest" description="Disordered" evidence="2">
    <location>
        <begin position="41"/>
        <end position="68"/>
    </location>
</feature>
<evidence type="ECO:0000256" key="2">
    <source>
        <dbReference type="SAM" id="MobiDB-lite"/>
    </source>
</evidence>
<dbReference type="AlphaFoldDB" id="A0A8H8UJG4"/>
<protein>
    <recommendedName>
        <fullName evidence="5">Zn(2)-C6 fungal-type domain-containing protein</fullName>
    </recommendedName>
</protein>
<name>A0A8H8UJG4_9HELO</name>
<comment type="caution">
    <text evidence="3">The sequence shown here is derived from an EMBL/GenBank/DDBJ whole genome shotgun (WGS) entry which is preliminary data.</text>
</comment>
<feature type="compositionally biased region" description="Low complexity" evidence="2">
    <location>
        <begin position="41"/>
        <end position="59"/>
    </location>
</feature>
<dbReference type="InterPro" id="IPR001138">
    <property type="entry name" value="Zn2Cys6_DnaBD"/>
</dbReference>
<accession>A0A8H8UJG4</accession>
<gene>
    <name evidence="3" type="ORF">LOCC1_G001964</name>
</gene>
<keyword evidence="1" id="KW-0539">Nucleus</keyword>
<reference evidence="3 4" key="1">
    <citation type="submission" date="2018-05" db="EMBL/GenBank/DDBJ databases">
        <title>Genome sequencing and assembly of the regulated plant pathogen Lachnellula willkommii and related sister species for the development of diagnostic species identification markers.</title>
        <authorList>
            <person name="Giroux E."/>
            <person name="Bilodeau G."/>
        </authorList>
    </citation>
    <scope>NUCLEOTIDE SEQUENCE [LARGE SCALE GENOMIC DNA]</scope>
    <source>
        <strain evidence="3 4">CBS 160.35</strain>
    </source>
</reference>
<evidence type="ECO:0008006" key="5">
    <source>
        <dbReference type="Google" id="ProtNLM"/>
    </source>
</evidence>
<dbReference type="OrthoDB" id="5121955at2759"/>
<organism evidence="3 4">
    <name type="scientific">Lachnellula occidentalis</name>
    <dbReference type="NCBI Taxonomy" id="215460"/>
    <lineage>
        <taxon>Eukaryota</taxon>
        <taxon>Fungi</taxon>
        <taxon>Dikarya</taxon>
        <taxon>Ascomycota</taxon>
        <taxon>Pezizomycotina</taxon>
        <taxon>Leotiomycetes</taxon>
        <taxon>Helotiales</taxon>
        <taxon>Lachnaceae</taxon>
        <taxon>Lachnellula</taxon>
    </lineage>
</organism>
<evidence type="ECO:0000313" key="3">
    <source>
        <dbReference type="EMBL" id="TVY48315.1"/>
    </source>
</evidence>
<dbReference type="GO" id="GO:0000981">
    <property type="term" value="F:DNA-binding transcription factor activity, RNA polymerase II-specific"/>
    <property type="evidence" value="ECO:0007669"/>
    <property type="project" value="InterPro"/>
</dbReference>
<keyword evidence="4" id="KW-1185">Reference proteome</keyword>
<dbReference type="EMBL" id="QGMI01000051">
    <property type="protein sequence ID" value="TVY48315.1"/>
    <property type="molecule type" value="Genomic_DNA"/>
</dbReference>
<dbReference type="Proteomes" id="UP000443090">
    <property type="component" value="Unassembled WGS sequence"/>
</dbReference>
<dbReference type="InterPro" id="IPR036864">
    <property type="entry name" value="Zn2-C6_fun-type_DNA-bd_sf"/>
</dbReference>
<dbReference type="CDD" id="cd00067">
    <property type="entry name" value="GAL4"/>
    <property type="match status" value="1"/>
</dbReference>
<dbReference type="GO" id="GO:0008270">
    <property type="term" value="F:zinc ion binding"/>
    <property type="evidence" value="ECO:0007669"/>
    <property type="project" value="InterPro"/>
</dbReference>
<evidence type="ECO:0000256" key="1">
    <source>
        <dbReference type="ARBA" id="ARBA00023242"/>
    </source>
</evidence>
<proteinExistence type="predicted"/>
<dbReference type="SUPFAM" id="SSF57701">
    <property type="entry name" value="Zn2/Cys6 DNA-binding domain"/>
    <property type="match status" value="1"/>
</dbReference>
<evidence type="ECO:0000313" key="4">
    <source>
        <dbReference type="Proteomes" id="UP000443090"/>
    </source>
</evidence>
<sequence length="130" mass="14322">MAAPQNCNVLAPFAGSRNSIGNGNVNGMAFPTAPTMSMPPMMQPVMVPNPNPNLNMPQLTSTRPPPPPLDTMRAYRACLNCRNRKSKCDLDVNQGRPAALFVELTILLNHHEMRQQSQVTGNTILLRKRD</sequence>